<proteinExistence type="predicted"/>
<protein>
    <submittedName>
        <fullName evidence="1">Uncharacterized protein</fullName>
    </submittedName>
</protein>
<name>A0A8S5V2D2_9CAUD</name>
<evidence type="ECO:0000313" key="1">
    <source>
        <dbReference type="EMBL" id="DAG00771.1"/>
    </source>
</evidence>
<organism evidence="1">
    <name type="scientific">Myoviridae sp. ctJ2i1</name>
    <dbReference type="NCBI Taxonomy" id="2825079"/>
    <lineage>
        <taxon>Viruses</taxon>
        <taxon>Duplodnaviria</taxon>
        <taxon>Heunggongvirae</taxon>
        <taxon>Uroviricota</taxon>
        <taxon>Caudoviricetes</taxon>
    </lineage>
</organism>
<reference evidence="1" key="1">
    <citation type="journal article" date="2021" name="Proc. Natl. Acad. Sci. U.S.A.">
        <title>A Catalog of Tens of Thousands of Viruses from Human Metagenomes Reveals Hidden Associations with Chronic Diseases.</title>
        <authorList>
            <person name="Tisza M.J."/>
            <person name="Buck C.B."/>
        </authorList>
    </citation>
    <scope>NUCLEOTIDE SEQUENCE</scope>
    <source>
        <strain evidence="1">CtJ2i1</strain>
    </source>
</reference>
<dbReference type="EMBL" id="BK016182">
    <property type="protein sequence ID" value="DAG00771.1"/>
    <property type="molecule type" value="Genomic_DNA"/>
</dbReference>
<sequence>MRFEYSKEKYMYNKIKDELPFDDDNYLWRSDEYGIYGLDFYPVEVPGSDGKLAQCFGKHIALETYASYDCMYLTKKSAIDFEIDKIIFKNIAKREELDFMYELMMLKHEY</sequence>
<accession>A0A8S5V2D2</accession>